<dbReference type="InterPro" id="IPR003439">
    <property type="entry name" value="ABC_transporter-like_ATP-bd"/>
</dbReference>
<dbReference type="EMBL" id="CP002273">
    <property type="protein sequence ID" value="ADO39353.1"/>
    <property type="molecule type" value="Genomic_DNA"/>
</dbReference>
<dbReference type="PROSITE" id="PS50893">
    <property type="entry name" value="ABC_TRANSPORTER_2"/>
    <property type="match status" value="2"/>
</dbReference>
<accession>E3GQR1</accession>
<keyword evidence="2 4" id="KW-0067">ATP-binding</keyword>
<evidence type="ECO:0000256" key="1">
    <source>
        <dbReference type="ARBA" id="ARBA00022741"/>
    </source>
</evidence>
<reference evidence="4 5" key="2">
    <citation type="journal article" date="2011" name="J. Bacteriol.">
        <title>Complete genome sequence of a carbon monoxide-utilizing acetogen, Eubacterium limosum KIST612.</title>
        <authorList>
            <person name="Roh H."/>
            <person name="Ko H.J."/>
            <person name="Kim D."/>
            <person name="Choi D.G."/>
            <person name="Park S."/>
            <person name="Kim S."/>
            <person name="Chang I.S."/>
            <person name="Choi I.G."/>
        </authorList>
    </citation>
    <scope>NUCLEOTIDE SEQUENCE [LARGE SCALE GENOMIC DNA]</scope>
    <source>
        <strain evidence="4 5">KIST612</strain>
    </source>
</reference>
<evidence type="ECO:0000256" key="2">
    <source>
        <dbReference type="ARBA" id="ARBA00022840"/>
    </source>
</evidence>
<keyword evidence="1" id="KW-0547">Nucleotide-binding</keyword>
<gene>
    <name evidence="4" type="ordered locus">ELI_4419</name>
</gene>
<keyword evidence="5" id="KW-1185">Reference proteome</keyword>
<feature type="domain" description="ABC transporter" evidence="3">
    <location>
        <begin position="355"/>
        <end position="551"/>
    </location>
</feature>
<dbReference type="Gene3D" id="3.40.50.300">
    <property type="entry name" value="P-loop containing nucleotide triphosphate hydrolases"/>
    <property type="match status" value="2"/>
</dbReference>
<dbReference type="Pfam" id="PF00005">
    <property type="entry name" value="ABC_tran"/>
    <property type="match status" value="2"/>
</dbReference>
<organism evidence="4 5">
    <name type="scientific">Eubacterium callanderi</name>
    <dbReference type="NCBI Taxonomy" id="53442"/>
    <lineage>
        <taxon>Bacteria</taxon>
        <taxon>Bacillati</taxon>
        <taxon>Bacillota</taxon>
        <taxon>Clostridia</taxon>
        <taxon>Eubacteriales</taxon>
        <taxon>Eubacteriaceae</taxon>
        <taxon>Eubacterium</taxon>
    </lineage>
</organism>
<dbReference type="SUPFAM" id="SSF52540">
    <property type="entry name" value="P-loop containing nucleoside triphosphate hydrolases"/>
    <property type="match status" value="2"/>
</dbReference>
<dbReference type="eggNOG" id="COG0488">
    <property type="taxonomic scope" value="Bacteria"/>
</dbReference>
<dbReference type="SMART" id="SM00382">
    <property type="entry name" value="AAA"/>
    <property type="match status" value="2"/>
</dbReference>
<dbReference type="Proteomes" id="UP000006873">
    <property type="component" value="Chromosome"/>
</dbReference>
<dbReference type="Pfam" id="PF12848">
    <property type="entry name" value="ABC_tran_Xtn"/>
    <property type="match status" value="1"/>
</dbReference>
<dbReference type="HOGENOM" id="CLU_000604_36_0_9"/>
<dbReference type="FunFam" id="3.40.50.300:FF:000011">
    <property type="entry name" value="Putative ABC transporter ATP-binding component"/>
    <property type="match status" value="1"/>
</dbReference>
<dbReference type="GO" id="GO:0016887">
    <property type="term" value="F:ATP hydrolysis activity"/>
    <property type="evidence" value="ECO:0007669"/>
    <property type="project" value="InterPro"/>
</dbReference>
<proteinExistence type="predicted"/>
<dbReference type="CDD" id="cd03221">
    <property type="entry name" value="ABCF_EF-3"/>
    <property type="match status" value="2"/>
</dbReference>
<dbReference type="InterPro" id="IPR032781">
    <property type="entry name" value="ABC_tran_Xtn"/>
</dbReference>
<feature type="domain" description="ABC transporter" evidence="3">
    <location>
        <begin position="42"/>
        <end position="294"/>
    </location>
</feature>
<dbReference type="GO" id="GO:0005524">
    <property type="term" value="F:ATP binding"/>
    <property type="evidence" value="ECO:0007669"/>
    <property type="project" value="UniProtKB-KW"/>
</dbReference>
<dbReference type="AlphaFoldDB" id="E3GQR1"/>
<evidence type="ECO:0000313" key="4">
    <source>
        <dbReference type="EMBL" id="ADO39353.1"/>
    </source>
</evidence>
<reference key="1">
    <citation type="submission" date="2010-09" db="EMBL/GenBank/DDBJ databases">
        <authorList>
            <person name="Roh H."/>
            <person name="Ko H.-J."/>
            <person name="Kim D."/>
            <person name="Choi D.G."/>
            <person name="Park S."/>
            <person name="Kim S."/>
            <person name="Kim K.H."/>
            <person name="Chang I.S."/>
            <person name="Choi I.-G."/>
        </authorList>
    </citation>
    <scope>NUCLEOTIDE SEQUENCE</scope>
    <source>
        <strain>KIST612</strain>
    </source>
</reference>
<dbReference type="PANTHER" id="PTHR42855">
    <property type="entry name" value="ABC TRANSPORTER ATP-BINDING SUBUNIT"/>
    <property type="match status" value="1"/>
</dbReference>
<evidence type="ECO:0000313" key="5">
    <source>
        <dbReference type="Proteomes" id="UP000006873"/>
    </source>
</evidence>
<dbReference type="PANTHER" id="PTHR42855:SF2">
    <property type="entry name" value="DRUG RESISTANCE ABC TRANSPORTER,ATP-BINDING PROTEIN"/>
    <property type="match status" value="1"/>
</dbReference>
<dbReference type="InterPro" id="IPR027417">
    <property type="entry name" value="P-loop_NTPase"/>
</dbReference>
<sequence>MMFSSAAFLFGAGENPSGRERCALSFLLEFLDLKGMITMSLLEVKNLSHSYGDKVLYHDASFDLYNGEHMGLVGQNGAGKSTLIKTLIGEVIPDDGLIKWFPKASVGHLDQYAQVDAGITVFEYLKQAYADLYRMEERLNGLYEKMAEDSSEKLINQAANLQETLEDRDFYAIESHIYRVAAGLGITAIGMDKVLETLSGGQRAKVILAKLLLEKPEVLLLDEPTNFLDKEHVEWLSKYLTGFEGAFILVSHDFDFLDQVTTCIGDIEFGTITKYHGNYSAFLKQKGQKREEYIRQYESQKKLIERTEEYIAKNKVRASTAAMAKSRQKKLDKIERMAPPTGLTKPVIRFKSTGLTAQRVLEVKDLEVGYYYPLLPKLHFVLEQNQRVVITGFNGIGKSTLLKTLVGEIPPIFGSFEFARNVVIGYYEQDLKWDREGQTPLEIITEAFPKLSQKQTRSALSRCGVKAEHVLQPITTLSGGEQSRVKLCKLTLSPCNLLILDEPTNHLDYLAKESLQEALRDFDGTVILVSHEAAFYRDWADKVVEIEKMGF</sequence>
<dbReference type="InterPro" id="IPR003593">
    <property type="entry name" value="AAA+_ATPase"/>
</dbReference>
<protein>
    <submittedName>
        <fullName evidence="4">ABC transporter ATP-binding protein</fullName>
    </submittedName>
</protein>
<dbReference type="PROSITE" id="PS00211">
    <property type="entry name" value="ABC_TRANSPORTER_1"/>
    <property type="match status" value="2"/>
</dbReference>
<dbReference type="InterPro" id="IPR017871">
    <property type="entry name" value="ABC_transporter-like_CS"/>
</dbReference>
<evidence type="ECO:0000259" key="3">
    <source>
        <dbReference type="PROSITE" id="PS50893"/>
    </source>
</evidence>
<name>E3GQR1_9FIRM</name>
<dbReference type="KEGG" id="elm:ELI_4419"/>
<dbReference type="InterPro" id="IPR051309">
    <property type="entry name" value="ABCF_ATPase"/>
</dbReference>